<dbReference type="Gene3D" id="1.25.40.20">
    <property type="entry name" value="Ankyrin repeat-containing domain"/>
    <property type="match status" value="1"/>
</dbReference>
<dbReference type="Proteomes" id="UP001054902">
    <property type="component" value="Unassembled WGS sequence"/>
</dbReference>
<dbReference type="AlphaFoldDB" id="A0AAD3DCQ3"/>
<organism evidence="1 2">
    <name type="scientific">Chaetoceros tenuissimus</name>
    <dbReference type="NCBI Taxonomy" id="426638"/>
    <lineage>
        <taxon>Eukaryota</taxon>
        <taxon>Sar</taxon>
        <taxon>Stramenopiles</taxon>
        <taxon>Ochrophyta</taxon>
        <taxon>Bacillariophyta</taxon>
        <taxon>Coscinodiscophyceae</taxon>
        <taxon>Chaetocerotophycidae</taxon>
        <taxon>Chaetocerotales</taxon>
        <taxon>Chaetocerotaceae</taxon>
        <taxon>Chaetoceros</taxon>
    </lineage>
</organism>
<sequence length="529" mass="60797">MSSNRGIKRACTGAEKASYGDVKHIQDLPDDLFQICLDFVGPGNFAFVAPVSKHFYWQYINLSVNCTVFDTNTALQQGRNKRTATNVVVNGSLRFVTECFMNSPREFKEKVCHHAVANGRLDILDCAVSLGVSMRSLFLYGFGEKFSTKALKNGHLNVIEFLATEGVRFDTLSNERLLQNDNVSKYFHWMMTKDMIVVNKEKMAAYLARDGELEILKEHYQDCITDEVFKECVKGGHIVVMEWMLQISGYEIDPSIFPYAVESGSIPMMELCLGRLQDGYHLPIKFPFMIPKGQWNTLDILKWLDAQRCTFTVLMCDTLAGYGDVEALKWAREKGYDWDQSTFKNAVSSGDIATLEYCLKNDCPCPDGPTVYESVYERSPKEDRYLEDNETLKVYKCLHEHDFPWDQQASPLAARKGHDTTMKWAIDHGCPWHESILHFALSWPRANMAFLDYIIGYCIRNNIDVHQIRIENYYRGVMTGWSRTEVEIIKIIQIFRDHNIHHFDLDNIISTAESLGKTNVARWLRCNAF</sequence>
<dbReference type="InterPro" id="IPR052050">
    <property type="entry name" value="SecEffector_AnkRepeat"/>
</dbReference>
<proteinExistence type="predicted"/>
<dbReference type="SUPFAM" id="SSF48403">
    <property type="entry name" value="Ankyrin repeat"/>
    <property type="match status" value="1"/>
</dbReference>
<protein>
    <recommendedName>
        <fullName evidence="3">Ankyrin repeat-containing protein</fullName>
    </recommendedName>
</protein>
<keyword evidence="2" id="KW-1185">Reference proteome</keyword>
<evidence type="ECO:0000313" key="2">
    <source>
        <dbReference type="Proteomes" id="UP001054902"/>
    </source>
</evidence>
<dbReference type="EMBL" id="BLLK01000075">
    <property type="protein sequence ID" value="GFH61973.1"/>
    <property type="molecule type" value="Genomic_DNA"/>
</dbReference>
<dbReference type="InterPro" id="IPR036770">
    <property type="entry name" value="Ankyrin_rpt-contain_sf"/>
</dbReference>
<dbReference type="PANTHER" id="PTHR46586:SF3">
    <property type="entry name" value="ANKYRIN REPEAT-CONTAINING PROTEIN"/>
    <property type="match status" value="1"/>
</dbReference>
<gene>
    <name evidence="1" type="ORF">CTEN210_18449</name>
</gene>
<reference evidence="1 2" key="1">
    <citation type="journal article" date="2021" name="Sci. Rep.">
        <title>The genome of the diatom Chaetoceros tenuissimus carries an ancient integrated fragment of an extant virus.</title>
        <authorList>
            <person name="Hongo Y."/>
            <person name="Kimura K."/>
            <person name="Takaki Y."/>
            <person name="Yoshida Y."/>
            <person name="Baba S."/>
            <person name="Kobayashi G."/>
            <person name="Nagasaki K."/>
            <person name="Hano T."/>
            <person name="Tomaru Y."/>
        </authorList>
    </citation>
    <scope>NUCLEOTIDE SEQUENCE [LARGE SCALE GENOMIC DNA]</scope>
    <source>
        <strain evidence="1 2">NIES-3715</strain>
    </source>
</reference>
<accession>A0AAD3DCQ3</accession>
<evidence type="ECO:0000313" key="1">
    <source>
        <dbReference type="EMBL" id="GFH61973.1"/>
    </source>
</evidence>
<name>A0AAD3DCQ3_9STRA</name>
<dbReference type="PANTHER" id="PTHR46586">
    <property type="entry name" value="ANKYRIN REPEAT-CONTAINING PROTEIN"/>
    <property type="match status" value="1"/>
</dbReference>
<comment type="caution">
    <text evidence="1">The sequence shown here is derived from an EMBL/GenBank/DDBJ whole genome shotgun (WGS) entry which is preliminary data.</text>
</comment>
<evidence type="ECO:0008006" key="3">
    <source>
        <dbReference type="Google" id="ProtNLM"/>
    </source>
</evidence>